<keyword evidence="2" id="KW-1185">Reference proteome</keyword>
<proteinExistence type="predicted"/>
<reference evidence="2" key="1">
    <citation type="submission" date="2017-04" db="EMBL/GenBank/DDBJ databases">
        <authorList>
            <person name="Varghese N."/>
            <person name="Submissions S."/>
        </authorList>
    </citation>
    <scope>NUCLEOTIDE SEQUENCE [LARGE SCALE GENOMIC DNA]</scope>
</reference>
<evidence type="ECO:0000313" key="1">
    <source>
        <dbReference type="EMBL" id="SMQ64074.1"/>
    </source>
</evidence>
<protein>
    <submittedName>
        <fullName evidence="1">Uncharacterized protein</fullName>
    </submittedName>
</protein>
<accession>A0A1Y6EN34</accession>
<sequence>MVEMLILTSTLLTVFIASVPFLSHALTINQLNMDSARARLWQPVLLSSDSDNELRVTSNYQLSTTVGQVLRPLTRLTSLQLPFENLYSTKIGSGDNAKLLVRLFDDWSASVPQGLVTEPAKLIPLGYLNNAGIRSVQNIAGWLPNTRELASDQLQLGYVNDQVVPQHALCGAPQSCR</sequence>
<organism evidence="1 2">
    <name type="scientific">Pseudidiomarina planktonica</name>
    <dbReference type="NCBI Taxonomy" id="1323738"/>
    <lineage>
        <taxon>Bacteria</taxon>
        <taxon>Pseudomonadati</taxon>
        <taxon>Pseudomonadota</taxon>
        <taxon>Gammaproteobacteria</taxon>
        <taxon>Alteromonadales</taxon>
        <taxon>Idiomarinaceae</taxon>
        <taxon>Pseudidiomarina</taxon>
    </lineage>
</organism>
<dbReference type="AlphaFoldDB" id="A0A1Y6EN34"/>
<evidence type="ECO:0000313" key="2">
    <source>
        <dbReference type="Proteomes" id="UP000194450"/>
    </source>
</evidence>
<dbReference type="RefSeq" id="WP_126797149.1">
    <property type="nucleotide sequence ID" value="NZ_FXWH01000001.1"/>
</dbReference>
<dbReference type="EMBL" id="FXWH01000001">
    <property type="protein sequence ID" value="SMQ64074.1"/>
    <property type="molecule type" value="Genomic_DNA"/>
</dbReference>
<name>A0A1Y6EN34_9GAMM</name>
<gene>
    <name evidence="1" type="ORF">SAMN06297229_0957</name>
</gene>
<dbReference type="Proteomes" id="UP000194450">
    <property type="component" value="Unassembled WGS sequence"/>
</dbReference>